<evidence type="ECO:0000256" key="1">
    <source>
        <dbReference type="SAM" id="SignalP"/>
    </source>
</evidence>
<keyword evidence="1" id="KW-0732">Signal</keyword>
<gene>
    <name evidence="2" type="ORF">X975_12671</name>
</gene>
<dbReference type="AlphaFoldDB" id="A0A087TBB6"/>
<sequence>MAGKITLGLLLLVVCWTLTLAIVNNNGTEDAEEEETFEDVEKKFKNAASSAVKMILPYLLRGSSDAKVSGQCTASIMKIIGGVRSLREWA</sequence>
<protein>
    <submittedName>
        <fullName evidence="2">Uncharacterized protein</fullName>
    </submittedName>
</protein>
<feature type="chain" id="PRO_5001829484" evidence="1">
    <location>
        <begin position="22"/>
        <end position="90"/>
    </location>
</feature>
<dbReference type="EMBL" id="KK114427">
    <property type="protein sequence ID" value="KFM62405.1"/>
    <property type="molecule type" value="Genomic_DNA"/>
</dbReference>
<evidence type="ECO:0000313" key="2">
    <source>
        <dbReference type="EMBL" id="KFM62405.1"/>
    </source>
</evidence>
<name>A0A087TBB6_STEMI</name>
<dbReference type="Proteomes" id="UP000054359">
    <property type="component" value="Unassembled WGS sequence"/>
</dbReference>
<reference evidence="2 3" key="1">
    <citation type="submission" date="2013-11" db="EMBL/GenBank/DDBJ databases">
        <title>Genome sequencing of Stegodyphus mimosarum.</title>
        <authorList>
            <person name="Bechsgaard J."/>
        </authorList>
    </citation>
    <scope>NUCLEOTIDE SEQUENCE [LARGE SCALE GENOMIC DNA]</scope>
</reference>
<dbReference type="OrthoDB" id="6510385at2759"/>
<organism evidence="2 3">
    <name type="scientific">Stegodyphus mimosarum</name>
    <name type="common">African social velvet spider</name>
    <dbReference type="NCBI Taxonomy" id="407821"/>
    <lineage>
        <taxon>Eukaryota</taxon>
        <taxon>Metazoa</taxon>
        <taxon>Ecdysozoa</taxon>
        <taxon>Arthropoda</taxon>
        <taxon>Chelicerata</taxon>
        <taxon>Arachnida</taxon>
        <taxon>Araneae</taxon>
        <taxon>Araneomorphae</taxon>
        <taxon>Entelegynae</taxon>
        <taxon>Eresoidea</taxon>
        <taxon>Eresidae</taxon>
        <taxon>Stegodyphus</taxon>
    </lineage>
</organism>
<feature type="non-terminal residue" evidence="2">
    <location>
        <position position="90"/>
    </location>
</feature>
<evidence type="ECO:0000313" key="3">
    <source>
        <dbReference type="Proteomes" id="UP000054359"/>
    </source>
</evidence>
<proteinExistence type="predicted"/>
<feature type="signal peptide" evidence="1">
    <location>
        <begin position="1"/>
        <end position="21"/>
    </location>
</feature>
<keyword evidence="3" id="KW-1185">Reference proteome</keyword>
<accession>A0A087TBB6</accession>